<keyword evidence="2" id="KW-1185">Reference proteome</keyword>
<name>A0A8X6VD22_TRICX</name>
<organism evidence="1 2">
    <name type="scientific">Trichonephila clavipes</name>
    <name type="common">Golden silk orbweaver</name>
    <name type="synonym">Nephila clavipes</name>
    <dbReference type="NCBI Taxonomy" id="2585209"/>
    <lineage>
        <taxon>Eukaryota</taxon>
        <taxon>Metazoa</taxon>
        <taxon>Ecdysozoa</taxon>
        <taxon>Arthropoda</taxon>
        <taxon>Chelicerata</taxon>
        <taxon>Arachnida</taxon>
        <taxon>Araneae</taxon>
        <taxon>Araneomorphae</taxon>
        <taxon>Entelegynae</taxon>
        <taxon>Araneoidea</taxon>
        <taxon>Nephilidae</taxon>
        <taxon>Trichonephila</taxon>
    </lineage>
</organism>
<accession>A0A8X6VD22</accession>
<gene>
    <name evidence="1" type="ORF">TNCV_979991</name>
</gene>
<reference evidence="1" key="1">
    <citation type="submission" date="2020-08" db="EMBL/GenBank/DDBJ databases">
        <title>Multicomponent nature underlies the extraordinary mechanical properties of spider dragline silk.</title>
        <authorList>
            <person name="Kono N."/>
            <person name="Nakamura H."/>
            <person name="Mori M."/>
            <person name="Yoshida Y."/>
            <person name="Ohtoshi R."/>
            <person name="Malay A.D."/>
            <person name="Moran D.A.P."/>
            <person name="Tomita M."/>
            <person name="Numata K."/>
            <person name="Arakawa K."/>
        </authorList>
    </citation>
    <scope>NUCLEOTIDE SEQUENCE</scope>
</reference>
<sequence length="66" mass="7436">MASYHPFKLGQAFLGKGKNVVTQKRNRSRSAAEIVDVIGSVRERFESYLVEGDNAIKKHCDFYSVS</sequence>
<proteinExistence type="predicted"/>
<dbReference type="AlphaFoldDB" id="A0A8X6VD22"/>
<protein>
    <submittedName>
        <fullName evidence="1">Uncharacterized protein</fullName>
    </submittedName>
</protein>
<dbReference type="EMBL" id="BMAU01021234">
    <property type="protein sequence ID" value="GFY02994.1"/>
    <property type="molecule type" value="Genomic_DNA"/>
</dbReference>
<dbReference type="Proteomes" id="UP000887159">
    <property type="component" value="Unassembled WGS sequence"/>
</dbReference>
<evidence type="ECO:0000313" key="1">
    <source>
        <dbReference type="EMBL" id="GFY02994.1"/>
    </source>
</evidence>
<evidence type="ECO:0000313" key="2">
    <source>
        <dbReference type="Proteomes" id="UP000887159"/>
    </source>
</evidence>
<comment type="caution">
    <text evidence="1">The sequence shown here is derived from an EMBL/GenBank/DDBJ whole genome shotgun (WGS) entry which is preliminary data.</text>
</comment>